<keyword evidence="5 15" id="KW-0349">Heme</keyword>
<evidence type="ECO:0000256" key="3">
    <source>
        <dbReference type="ARBA" id="ARBA00008705"/>
    </source>
</evidence>
<reference evidence="17 18" key="1">
    <citation type="submission" date="2018-10" db="EMBL/GenBank/DDBJ databases">
        <title>Improved assembly of the deer mouse Peromyscus maniculatus genome.</title>
        <authorList>
            <person name="Lassance J.-M."/>
            <person name="Hoekstra H.E."/>
        </authorList>
    </citation>
    <scope>NUCLEOTIDE SEQUENCE [LARGE SCALE GENOMIC DNA]</scope>
</reference>
<evidence type="ECO:0000256" key="12">
    <source>
        <dbReference type="ARBA" id="ARBA00045651"/>
    </source>
</evidence>
<dbReference type="Gene3D" id="1.10.490.10">
    <property type="entry name" value="Globins"/>
    <property type="match status" value="1"/>
</dbReference>
<dbReference type="FunFam" id="1.10.490.10:FF:000006">
    <property type="entry name" value="Neuroglobin"/>
    <property type="match status" value="1"/>
</dbReference>
<evidence type="ECO:0000256" key="1">
    <source>
        <dbReference type="ARBA" id="ARBA00004305"/>
    </source>
</evidence>
<evidence type="ECO:0000256" key="2">
    <source>
        <dbReference type="ARBA" id="ARBA00004514"/>
    </source>
</evidence>
<comment type="subunit">
    <text evidence="13">Monomer. Homodimer and homotetramer; disulfide-linked. Mainly monomeric but also detected as part of homodimers and homotetramers. Interacts with 14-3-3 proteins; regulates the phosphorylation of NGB. Could interact (ferrous form) with G-alpha(i) proteins (GTP-bound form).</text>
</comment>
<dbReference type="InterPro" id="IPR000971">
    <property type="entry name" value="Globin"/>
</dbReference>
<dbReference type="GO" id="GO:0005092">
    <property type="term" value="F:GDP-dissociation inhibitor activity"/>
    <property type="evidence" value="ECO:0007669"/>
    <property type="project" value="Ensembl"/>
</dbReference>
<feature type="domain" description="Globin" evidence="16">
    <location>
        <begin position="1"/>
        <end position="153"/>
    </location>
</feature>
<evidence type="ECO:0000256" key="15">
    <source>
        <dbReference type="RuleBase" id="RU000356"/>
    </source>
</evidence>
<keyword evidence="4" id="KW-0963">Cytoplasm</keyword>
<evidence type="ECO:0000256" key="13">
    <source>
        <dbReference type="ARBA" id="ARBA00046742"/>
    </source>
</evidence>
<keyword evidence="15" id="KW-0813">Transport</keyword>
<dbReference type="Proteomes" id="UP000694547">
    <property type="component" value="Chromosome 14"/>
</dbReference>
<comment type="similarity">
    <text evidence="3 15">Belongs to the globin family.</text>
</comment>
<evidence type="ECO:0000256" key="7">
    <source>
        <dbReference type="ARBA" id="ARBA00023002"/>
    </source>
</evidence>
<protein>
    <recommendedName>
        <fullName evidence="10">Neuroglobin</fullName>
    </recommendedName>
    <alternativeName>
        <fullName evidence="11">Nitrite reductase</fullName>
    </alternativeName>
</protein>
<evidence type="ECO:0000256" key="10">
    <source>
        <dbReference type="ARBA" id="ARBA00040609"/>
    </source>
</evidence>
<evidence type="ECO:0000256" key="5">
    <source>
        <dbReference type="ARBA" id="ARBA00022617"/>
    </source>
</evidence>
<proteinExistence type="inferred from homology"/>
<evidence type="ECO:0000256" key="6">
    <source>
        <dbReference type="ARBA" id="ARBA00022723"/>
    </source>
</evidence>
<evidence type="ECO:0000313" key="17">
    <source>
        <dbReference type="Ensembl" id="ENSPEMP00000034516.1"/>
    </source>
</evidence>
<comment type="function">
    <text evidence="12">Monomeric globin with a bis-histidyl six-coordinate heme-iron atom through which it can bind dioxygen, carbon monoxide and nitric oxide. Could help transport oxygen and increase its availability to the metabolically active neuronal tissues, though its low quantity in tissues as well as its high affinity for dioxygen, which may limit its oxygen-releasing ability, argue against it. The ferrous/deoxygenated form exhibits a nitrite reductase activity and it could produce nitric oxide which in turn inhibits cellular respiration in response to hypoxia. In its ferrous/deoxygenated state, it may also exhibit GDI (Guanine nucleotide Dissociation Inhibitor) activity toward heterotrimeric G-alpha proteins, thereby regulating signal transduction to facilitate neuroprotective responses in the wake of hypoxia and associated oxidative stress.</text>
</comment>
<reference evidence="17" key="2">
    <citation type="submission" date="2025-08" db="UniProtKB">
        <authorList>
            <consortium name="Ensembl"/>
        </authorList>
    </citation>
    <scope>IDENTIFICATION</scope>
</reference>
<dbReference type="GO" id="GO:0046872">
    <property type="term" value="F:metal ion binding"/>
    <property type="evidence" value="ECO:0007669"/>
    <property type="project" value="UniProtKB-KW"/>
</dbReference>
<dbReference type="GeneTree" id="ENSGT00510000048375"/>
<dbReference type="GO" id="GO:0019825">
    <property type="term" value="F:oxygen binding"/>
    <property type="evidence" value="ECO:0007669"/>
    <property type="project" value="Ensembl"/>
</dbReference>
<accession>A0A8C8UPF4</accession>
<evidence type="ECO:0000313" key="18">
    <source>
        <dbReference type="Proteomes" id="UP000694547"/>
    </source>
</evidence>
<keyword evidence="15" id="KW-0561">Oxygen transport</keyword>
<dbReference type="GO" id="GO:0005829">
    <property type="term" value="C:cytosol"/>
    <property type="evidence" value="ECO:0007669"/>
    <property type="project" value="UniProtKB-SubCell"/>
</dbReference>
<reference evidence="17" key="3">
    <citation type="submission" date="2025-09" db="UniProtKB">
        <authorList>
            <consortium name="Ensembl"/>
        </authorList>
    </citation>
    <scope>IDENTIFICATION</scope>
</reference>
<keyword evidence="8" id="KW-0408">Iron</keyword>
<dbReference type="GO" id="GO:0005344">
    <property type="term" value="F:oxygen carrier activity"/>
    <property type="evidence" value="ECO:0007669"/>
    <property type="project" value="UniProtKB-KW"/>
</dbReference>
<dbReference type="PANTHER" id="PTHR46458:SF19">
    <property type="entry name" value="NEUROGLOBIN"/>
    <property type="match status" value="1"/>
</dbReference>
<comment type="subcellular location">
    <subcellularLocation>
        <location evidence="2">Cytoplasm</location>
        <location evidence="2">Cytosol</location>
    </subcellularLocation>
    <subcellularLocation>
        <location evidence="1">Mitochondrion matrix</location>
    </subcellularLocation>
</comment>
<evidence type="ECO:0000256" key="9">
    <source>
        <dbReference type="ARBA" id="ARBA00023128"/>
    </source>
</evidence>
<evidence type="ECO:0000256" key="11">
    <source>
        <dbReference type="ARBA" id="ARBA00044549"/>
    </source>
</evidence>
<dbReference type="GO" id="GO:0020037">
    <property type="term" value="F:heme binding"/>
    <property type="evidence" value="ECO:0007669"/>
    <property type="project" value="InterPro"/>
</dbReference>
<dbReference type="GO" id="GO:0005759">
    <property type="term" value="C:mitochondrial matrix"/>
    <property type="evidence" value="ECO:0007669"/>
    <property type="project" value="UniProtKB-SubCell"/>
</dbReference>
<keyword evidence="9" id="KW-0496">Mitochondrion</keyword>
<dbReference type="Ensembl" id="ENSPEMT00000035681.1">
    <property type="protein sequence ID" value="ENSPEMP00000034516.1"/>
    <property type="gene ID" value="ENSPEMG00000021719.2"/>
</dbReference>
<organism evidence="17 18">
    <name type="scientific">Peromyscus maniculatus bairdii</name>
    <name type="common">Prairie deer mouse</name>
    <dbReference type="NCBI Taxonomy" id="230844"/>
    <lineage>
        <taxon>Eukaryota</taxon>
        <taxon>Metazoa</taxon>
        <taxon>Chordata</taxon>
        <taxon>Craniata</taxon>
        <taxon>Vertebrata</taxon>
        <taxon>Euteleostomi</taxon>
        <taxon>Mammalia</taxon>
        <taxon>Eutheria</taxon>
        <taxon>Euarchontoglires</taxon>
        <taxon>Glires</taxon>
        <taxon>Rodentia</taxon>
        <taxon>Myomorpha</taxon>
        <taxon>Muroidea</taxon>
        <taxon>Cricetidae</taxon>
        <taxon>Neotominae</taxon>
        <taxon>Peromyscus</taxon>
    </lineage>
</organism>
<keyword evidence="18" id="KW-1185">Reference proteome</keyword>
<evidence type="ECO:0000256" key="4">
    <source>
        <dbReference type="ARBA" id="ARBA00022490"/>
    </source>
</evidence>
<evidence type="ECO:0000256" key="14">
    <source>
        <dbReference type="ARBA" id="ARBA00048118"/>
    </source>
</evidence>
<dbReference type="Pfam" id="PF00042">
    <property type="entry name" value="Globin"/>
    <property type="match status" value="1"/>
</dbReference>
<dbReference type="AlphaFoldDB" id="A0A8C8UPF4"/>
<evidence type="ECO:0000259" key="16">
    <source>
        <dbReference type="PROSITE" id="PS01033"/>
    </source>
</evidence>
<keyword evidence="6" id="KW-0479">Metal-binding</keyword>
<keyword evidence="7" id="KW-0560">Oxidoreductase</keyword>
<dbReference type="GO" id="GO:0071456">
    <property type="term" value="P:cellular response to hypoxia"/>
    <property type="evidence" value="ECO:0007669"/>
    <property type="project" value="Ensembl"/>
</dbReference>
<dbReference type="InterPro" id="IPR050532">
    <property type="entry name" value="Globin-like_OT"/>
</dbReference>
<dbReference type="SUPFAM" id="SSF46458">
    <property type="entry name" value="Globin-like"/>
    <property type="match status" value="1"/>
</dbReference>
<dbReference type="InterPro" id="IPR009050">
    <property type="entry name" value="Globin-like_sf"/>
</dbReference>
<dbReference type="InterPro" id="IPR012292">
    <property type="entry name" value="Globin/Proto"/>
</dbReference>
<comment type="catalytic activity">
    <reaction evidence="14">
        <text>Fe(III)-heme b-[protein] + nitric oxide + H2O = Fe(II)-heme b-[protein] + nitrite + 2 H(+)</text>
        <dbReference type="Rhea" id="RHEA:77711"/>
        <dbReference type="Rhea" id="RHEA-COMP:18975"/>
        <dbReference type="Rhea" id="RHEA-COMP:18976"/>
        <dbReference type="ChEBI" id="CHEBI:15377"/>
        <dbReference type="ChEBI" id="CHEBI:15378"/>
        <dbReference type="ChEBI" id="CHEBI:16301"/>
        <dbReference type="ChEBI" id="CHEBI:16480"/>
        <dbReference type="ChEBI" id="CHEBI:55376"/>
        <dbReference type="ChEBI" id="CHEBI:60344"/>
    </reaction>
    <physiologicalReaction direction="right-to-left" evidence="14">
        <dbReference type="Rhea" id="RHEA:77713"/>
    </physiologicalReaction>
</comment>
<evidence type="ECO:0000256" key="8">
    <source>
        <dbReference type="ARBA" id="ARBA00023004"/>
    </source>
</evidence>
<dbReference type="PROSITE" id="PS01033">
    <property type="entry name" value="GLOBIN"/>
    <property type="match status" value="1"/>
</dbReference>
<sequence length="155" mass="17331">MERPVSELIRQSWRAVSRSPLEHGTVLFSRLFTLEPSLLPLFQYNGRQFSSPEDCLSSPEFLDHIRKVMLVIETAATHAEDLSSLEEYLAGLGRKHRAVGVRLSSFSVGSGTVGESLLYMLERCLGPDFTPATRNAWSQLYRAVVQAMSRGWGGE</sequence>
<name>A0A8C8UPF4_PERMB</name>
<dbReference type="GO" id="GO:0098809">
    <property type="term" value="F:nitrite reductase activity"/>
    <property type="evidence" value="ECO:0007669"/>
    <property type="project" value="Ensembl"/>
</dbReference>
<dbReference type="PANTHER" id="PTHR46458">
    <property type="entry name" value="BLR2807 PROTEIN"/>
    <property type="match status" value="1"/>
</dbReference>